<dbReference type="InterPro" id="IPR029026">
    <property type="entry name" value="tRNA_m1G_MTases_N"/>
</dbReference>
<evidence type="ECO:0000256" key="6">
    <source>
        <dbReference type="SAM" id="MobiDB-lite"/>
    </source>
</evidence>
<organism evidence="8 9">
    <name type="scientific">Marinobacter subterrani</name>
    <dbReference type="NCBI Taxonomy" id="1658765"/>
    <lineage>
        <taxon>Bacteria</taxon>
        <taxon>Pseudomonadati</taxon>
        <taxon>Pseudomonadota</taxon>
        <taxon>Gammaproteobacteria</taxon>
        <taxon>Pseudomonadales</taxon>
        <taxon>Marinobacteraceae</taxon>
        <taxon>Marinobacter</taxon>
    </lineage>
</organism>
<dbReference type="PIRSF" id="PIRSF004808">
    <property type="entry name" value="LasT"/>
    <property type="match status" value="1"/>
</dbReference>
<keyword evidence="2 5" id="KW-0489">Methyltransferase</keyword>
<dbReference type="Pfam" id="PF00588">
    <property type="entry name" value="SpoU_methylase"/>
    <property type="match status" value="1"/>
</dbReference>
<sequence length="304" mass="33450">MFLVSLPPCSITLGLLTMHKSALPQEGTETFQDQIRIVLVETSHSGNIGAVARAMKNMALGNLWLVNPCTFPDETSYARAAGASDILDRAQVVSSLDEALADCVLVMGTSARGRKVPWPVCAPPEAAAAAARHSEDGPVALVFGRENHGLSNDELQRCHYHIHIPSNPDYSSLNLAMAVQVMCYELRMYYLRSLEGGEGSPYLKSMARPGDEGWDVPPAKVQDVEGFFGHLEQMLIDIDFHRRENPRQLMTRLRRLFQRARLDQMEINILRGILTAAQKAAGARDHSEQSEAGSSATEQDNSHV</sequence>
<evidence type="ECO:0000256" key="2">
    <source>
        <dbReference type="ARBA" id="ARBA00022603"/>
    </source>
</evidence>
<dbReference type="GO" id="GO:0106339">
    <property type="term" value="F:tRNA (cytidine(32)-2'-O)-methyltransferase activity"/>
    <property type="evidence" value="ECO:0007669"/>
    <property type="project" value="RHEA"/>
</dbReference>
<dbReference type="GO" id="GO:0160206">
    <property type="term" value="F:tRNA (cytidine(32)/uridine(32)-2'-O)-methyltransferase activity"/>
    <property type="evidence" value="ECO:0007669"/>
    <property type="project" value="UniProtKB-EC"/>
</dbReference>
<dbReference type="InterPro" id="IPR029028">
    <property type="entry name" value="Alpha/beta_knot_MTases"/>
</dbReference>
<comment type="similarity">
    <text evidence="1">Belongs to the class IV-like SAM-binding methyltransferase superfamily. RNA methyltransferase TrmH family.</text>
</comment>
<name>A0A0J7J8H0_9GAMM</name>
<comment type="function">
    <text evidence="5">Catalyzes the formation of 2'O-methylated cytidine (Cm32) or 2'O-methylated uridine (Um32) at position 32 in tRNA.</text>
</comment>
<evidence type="ECO:0000313" key="9">
    <source>
        <dbReference type="Proteomes" id="UP000036102"/>
    </source>
</evidence>
<evidence type="ECO:0000259" key="7">
    <source>
        <dbReference type="Pfam" id="PF00588"/>
    </source>
</evidence>
<dbReference type="GO" id="GO:0002128">
    <property type="term" value="P:tRNA nucleoside ribose methylation"/>
    <property type="evidence" value="ECO:0007669"/>
    <property type="project" value="TreeGrafter"/>
</dbReference>
<dbReference type="FunFam" id="3.40.1280.10:FF:000006">
    <property type="entry name" value="Uncharacterized tRNA/rRNA methyltransferase HI_0380"/>
    <property type="match status" value="1"/>
</dbReference>
<keyword evidence="3 8" id="KW-0808">Transferase</keyword>
<dbReference type="GO" id="GO:0005829">
    <property type="term" value="C:cytosol"/>
    <property type="evidence" value="ECO:0007669"/>
    <property type="project" value="TreeGrafter"/>
</dbReference>
<dbReference type="EC" id="2.1.1.200" evidence="5"/>
<feature type="compositionally biased region" description="Polar residues" evidence="6">
    <location>
        <begin position="290"/>
        <end position="304"/>
    </location>
</feature>
<keyword evidence="9" id="KW-1185">Reference proteome</keyword>
<dbReference type="CDD" id="cd18093">
    <property type="entry name" value="SpoU-like_TrmJ"/>
    <property type="match status" value="1"/>
</dbReference>
<dbReference type="SUPFAM" id="SSF75217">
    <property type="entry name" value="alpha/beta knot"/>
    <property type="match status" value="1"/>
</dbReference>
<dbReference type="InterPro" id="IPR001537">
    <property type="entry name" value="SpoU_MeTrfase"/>
</dbReference>
<dbReference type="Proteomes" id="UP000036102">
    <property type="component" value="Unassembled WGS sequence"/>
</dbReference>
<dbReference type="Gene3D" id="3.40.1280.10">
    <property type="match status" value="1"/>
</dbReference>
<accession>A0A0J7J8H0</accession>
<keyword evidence="5" id="KW-0819">tRNA processing</keyword>
<comment type="caution">
    <text evidence="8">The sequence shown here is derived from an EMBL/GenBank/DDBJ whole genome shotgun (WGS) entry which is preliminary data.</text>
</comment>
<keyword evidence="5" id="KW-0963">Cytoplasm</keyword>
<dbReference type="Gene3D" id="1.10.8.590">
    <property type="match status" value="1"/>
</dbReference>
<proteinExistence type="inferred from homology"/>
<dbReference type="STRING" id="1658765.Msub_10376"/>
<evidence type="ECO:0000313" key="8">
    <source>
        <dbReference type="EMBL" id="KMQ74201.1"/>
    </source>
</evidence>
<comment type="catalytic activity">
    <reaction evidence="5">
        <text>cytidine(32) in tRNA + S-adenosyl-L-methionine = 2'-O-methylcytidine(32) in tRNA + S-adenosyl-L-homocysteine + H(+)</text>
        <dbReference type="Rhea" id="RHEA:42932"/>
        <dbReference type="Rhea" id="RHEA-COMP:10288"/>
        <dbReference type="Rhea" id="RHEA-COMP:10289"/>
        <dbReference type="ChEBI" id="CHEBI:15378"/>
        <dbReference type="ChEBI" id="CHEBI:57856"/>
        <dbReference type="ChEBI" id="CHEBI:59789"/>
        <dbReference type="ChEBI" id="CHEBI:74495"/>
        <dbReference type="ChEBI" id="CHEBI:82748"/>
        <dbReference type="EC" id="2.1.1.200"/>
    </reaction>
</comment>
<protein>
    <recommendedName>
        <fullName evidence="5">tRNA (cytidine/uridine-2'-O-)-methyltransferase TrmJ</fullName>
        <ecNumber evidence="5">2.1.1.200</ecNumber>
    </recommendedName>
    <alternativeName>
        <fullName evidence="5">tRNA (cytidine(32)/uridine(32)-2'-O)-methyltransferase</fullName>
    </alternativeName>
    <alternativeName>
        <fullName evidence="5">tRNA Cm32/Um32 methyltransferase</fullName>
    </alternativeName>
</protein>
<dbReference type="PATRIC" id="fig|1658765.3.peg.377"/>
<reference evidence="8 9" key="1">
    <citation type="submission" date="2015-06" db="EMBL/GenBank/DDBJ databases">
        <title>Marinobacter subterrani, a genetically tractable neutrophilic iron-oxidizing strain isolated from the Soudan Iron Mine.</title>
        <authorList>
            <person name="Bonis B.M."/>
            <person name="Gralnick J.A."/>
        </authorList>
    </citation>
    <scope>NUCLEOTIDE SEQUENCE [LARGE SCALE GENOMIC DNA]</scope>
    <source>
        <strain evidence="8 9">JG233</strain>
    </source>
</reference>
<feature type="domain" description="tRNA/rRNA methyltransferase SpoU type" evidence="7">
    <location>
        <begin position="35"/>
        <end position="184"/>
    </location>
</feature>
<evidence type="ECO:0000256" key="5">
    <source>
        <dbReference type="RuleBase" id="RU362024"/>
    </source>
</evidence>
<gene>
    <name evidence="5" type="primary">trmJ</name>
    <name evidence="8" type="ORF">Msub_10376</name>
</gene>
<comment type="catalytic activity">
    <reaction evidence="5">
        <text>uridine(32) in tRNA + S-adenosyl-L-methionine = 2'-O-methyluridine(32) in tRNA + S-adenosyl-L-homocysteine + H(+)</text>
        <dbReference type="Rhea" id="RHEA:42936"/>
        <dbReference type="Rhea" id="RHEA-COMP:10107"/>
        <dbReference type="Rhea" id="RHEA-COMP:10290"/>
        <dbReference type="ChEBI" id="CHEBI:15378"/>
        <dbReference type="ChEBI" id="CHEBI:57856"/>
        <dbReference type="ChEBI" id="CHEBI:59789"/>
        <dbReference type="ChEBI" id="CHEBI:65315"/>
        <dbReference type="ChEBI" id="CHEBI:74478"/>
        <dbReference type="EC" id="2.1.1.200"/>
    </reaction>
</comment>
<comment type="subcellular location">
    <subcellularLocation>
        <location evidence="5">Cytoplasm</location>
    </subcellularLocation>
</comment>
<dbReference type="InterPro" id="IPR004384">
    <property type="entry name" value="RNA_MeTrfase_TrmJ/LasT"/>
</dbReference>
<dbReference type="PANTHER" id="PTHR42786">
    <property type="entry name" value="TRNA/RRNA METHYLTRANSFERASE"/>
    <property type="match status" value="1"/>
</dbReference>
<dbReference type="AlphaFoldDB" id="A0A0J7J8H0"/>
<dbReference type="GO" id="GO:0003723">
    <property type="term" value="F:RNA binding"/>
    <property type="evidence" value="ECO:0007669"/>
    <property type="project" value="InterPro"/>
</dbReference>
<dbReference type="EMBL" id="LFBU01000001">
    <property type="protein sequence ID" value="KMQ74201.1"/>
    <property type="molecule type" value="Genomic_DNA"/>
</dbReference>
<dbReference type="NCBIfam" id="TIGR00050">
    <property type="entry name" value="rRNA_methyl_1"/>
    <property type="match status" value="1"/>
</dbReference>
<keyword evidence="4 5" id="KW-0949">S-adenosyl-L-methionine</keyword>
<feature type="region of interest" description="Disordered" evidence="6">
    <location>
        <begin position="281"/>
        <end position="304"/>
    </location>
</feature>
<evidence type="ECO:0000256" key="1">
    <source>
        <dbReference type="ARBA" id="ARBA00007228"/>
    </source>
</evidence>
<evidence type="ECO:0000256" key="3">
    <source>
        <dbReference type="ARBA" id="ARBA00022679"/>
    </source>
</evidence>
<dbReference type="PANTHER" id="PTHR42786:SF2">
    <property type="entry name" value="TRNA (CYTIDINE_URIDINE-2'-O-)-METHYLTRANSFERASE TRMJ"/>
    <property type="match status" value="1"/>
</dbReference>
<comment type="subunit">
    <text evidence="5">Homodimer.</text>
</comment>
<evidence type="ECO:0000256" key="4">
    <source>
        <dbReference type="ARBA" id="ARBA00022691"/>
    </source>
</evidence>
<dbReference type="NCBIfam" id="NF011694">
    <property type="entry name" value="PRK15114.1"/>
    <property type="match status" value="1"/>
</dbReference>